<evidence type="ECO:0000313" key="2">
    <source>
        <dbReference type="EMBL" id="TGZ81826.1"/>
    </source>
</evidence>
<keyword evidence="1" id="KW-0812">Transmembrane</keyword>
<name>A0A4S2MYX5_9PEZI</name>
<protein>
    <submittedName>
        <fullName evidence="2">Uncharacterized protein</fullName>
    </submittedName>
</protein>
<keyword evidence="1" id="KW-1133">Transmembrane helix</keyword>
<gene>
    <name evidence="2" type="ORF">EX30DRAFT_234603</name>
</gene>
<evidence type="ECO:0000313" key="3">
    <source>
        <dbReference type="Proteomes" id="UP000298138"/>
    </source>
</evidence>
<proteinExistence type="predicted"/>
<dbReference type="EMBL" id="ML220117">
    <property type="protein sequence ID" value="TGZ81826.1"/>
    <property type="molecule type" value="Genomic_DNA"/>
</dbReference>
<dbReference type="AlphaFoldDB" id="A0A4S2MYX5"/>
<accession>A0A4S2MYX5</accession>
<feature type="transmembrane region" description="Helical" evidence="1">
    <location>
        <begin position="93"/>
        <end position="113"/>
    </location>
</feature>
<keyword evidence="1" id="KW-0472">Membrane</keyword>
<organism evidence="2 3">
    <name type="scientific">Ascodesmis nigricans</name>
    <dbReference type="NCBI Taxonomy" id="341454"/>
    <lineage>
        <taxon>Eukaryota</taxon>
        <taxon>Fungi</taxon>
        <taxon>Dikarya</taxon>
        <taxon>Ascomycota</taxon>
        <taxon>Pezizomycotina</taxon>
        <taxon>Pezizomycetes</taxon>
        <taxon>Pezizales</taxon>
        <taxon>Ascodesmidaceae</taxon>
        <taxon>Ascodesmis</taxon>
    </lineage>
</organism>
<keyword evidence="3" id="KW-1185">Reference proteome</keyword>
<sequence>MIKFQDVVESLAVSTDFIHLQATREGLLYVEESRQKTVAERQIVRRTRNSHVPHLFRQYLRDQCSKRSNEYQGHCRPVTESFPRTCKRLHVPAVLMIWYFAFFAIVCLTSWFYRELFTHQSRLQTIK</sequence>
<reference evidence="2 3" key="1">
    <citation type="submission" date="2019-04" db="EMBL/GenBank/DDBJ databases">
        <title>Comparative genomics and transcriptomics to analyze fruiting body development in filamentous ascomycetes.</title>
        <authorList>
            <consortium name="DOE Joint Genome Institute"/>
            <person name="Lutkenhaus R."/>
            <person name="Traeger S."/>
            <person name="Breuer J."/>
            <person name="Kuo A."/>
            <person name="Lipzen A."/>
            <person name="Pangilinan J."/>
            <person name="Dilworth D."/>
            <person name="Sandor L."/>
            <person name="Poggeler S."/>
            <person name="Barry K."/>
            <person name="Grigoriev I.V."/>
            <person name="Nowrousian M."/>
        </authorList>
    </citation>
    <scope>NUCLEOTIDE SEQUENCE [LARGE SCALE GENOMIC DNA]</scope>
    <source>
        <strain evidence="2 3">CBS 389.68</strain>
    </source>
</reference>
<dbReference type="Proteomes" id="UP000298138">
    <property type="component" value="Unassembled WGS sequence"/>
</dbReference>
<dbReference type="InParanoid" id="A0A4S2MYX5"/>
<evidence type="ECO:0000256" key="1">
    <source>
        <dbReference type="SAM" id="Phobius"/>
    </source>
</evidence>